<dbReference type="EMBL" id="CP003179">
    <property type="protein sequence ID" value="AEW04084.1"/>
    <property type="molecule type" value="Genomic_DNA"/>
</dbReference>
<keyword evidence="2" id="KW-1185">Reference proteome</keyword>
<dbReference type="KEGG" id="sap:Sulac_0544"/>
<accession>G8TZB5</accession>
<sequence>MTSAFAIMLAIPQTFASRFIRSRFGDEITRIILEDLLQPVEPAIRERVHLRCNVMIREGSVLKMLAAYPEKTDPMGTVSWNIEQGCCGLAVRRQEPVVLNLIEFQGKPYDALLDPEDELPKWGLTREQWEHTRDLGSIVSIPIFSMGPSPEIIGVLNFDATGPKEEWLECAPDIKEQFFKRAMVVRRVLGLILMSQKTI</sequence>
<reference evidence="1 2" key="2">
    <citation type="journal article" date="2012" name="Stand. Genomic Sci.">
        <title>Complete genome sequence of the moderately thermophilic mineral-sulfide-oxidizing firmicute Sulfobacillus acidophilus type strain (NAL(T)).</title>
        <authorList>
            <person name="Anderson I."/>
            <person name="Chertkov O."/>
            <person name="Chen A."/>
            <person name="Saunders E."/>
            <person name="Lapidus A."/>
            <person name="Nolan M."/>
            <person name="Lucas S."/>
            <person name="Hammon N."/>
            <person name="Deshpande S."/>
            <person name="Cheng J.F."/>
            <person name="Han C."/>
            <person name="Tapia R."/>
            <person name="Goodwin L.A."/>
            <person name="Pitluck S."/>
            <person name="Liolios K."/>
            <person name="Pagani I."/>
            <person name="Ivanova N."/>
            <person name="Mikhailova N."/>
            <person name="Pati A."/>
            <person name="Palaniappan K."/>
            <person name="Land M."/>
            <person name="Pan C."/>
            <person name="Rohde M."/>
            <person name="Pukall R."/>
            <person name="Goker M."/>
            <person name="Detter J.C."/>
            <person name="Woyke T."/>
            <person name="Bristow J."/>
            <person name="Eisen J.A."/>
            <person name="Markowitz V."/>
            <person name="Hugenholtz P."/>
            <person name="Kyrpides N.C."/>
            <person name="Klenk H.P."/>
            <person name="Mavromatis K."/>
        </authorList>
    </citation>
    <scope>NUCLEOTIDE SEQUENCE [LARGE SCALE GENOMIC DNA]</scope>
    <source>
        <strain evidence="2">ATCC 700253 / DSM 10332 / NAL</strain>
    </source>
</reference>
<protein>
    <recommendedName>
        <fullName evidence="3">GAF domain-containing protein</fullName>
    </recommendedName>
</protein>
<dbReference type="InterPro" id="IPR029016">
    <property type="entry name" value="GAF-like_dom_sf"/>
</dbReference>
<evidence type="ECO:0008006" key="3">
    <source>
        <dbReference type="Google" id="ProtNLM"/>
    </source>
</evidence>
<dbReference type="AlphaFoldDB" id="G8TZB5"/>
<dbReference type="Proteomes" id="UP000005439">
    <property type="component" value="Chromosome"/>
</dbReference>
<name>G8TZB5_SULAD</name>
<evidence type="ECO:0000313" key="1">
    <source>
        <dbReference type="EMBL" id="AEW04084.1"/>
    </source>
</evidence>
<evidence type="ECO:0000313" key="2">
    <source>
        <dbReference type="Proteomes" id="UP000005439"/>
    </source>
</evidence>
<proteinExistence type="predicted"/>
<dbReference type="PATRIC" id="fig|679936.5.peg.571"/>
<reference evidence="2" key="1">
    <citation type="submission" date="2011-12" db="EMBL/GenBank/DDBJ databases">
        <title>The complete genome of chromosome of Sulfobacillus acidophilus DSM 10332.</title>
        <authorList>
            <person name="Lucas S."/>
            <person name="Han J."/>
            <person name="Lapidus A."/>
            <person name="Bruce D."/>
            <person name="Goodwin L."/>
            <person name="Pitluck S."/>
            <person name="Peters L."/>
            <person name="Kyrpides N."/>
            <person name="Mavromatis K."/>
            <person name="Ivanova N."/>
            <person name="Mikhailova N."/>
            <person name="Chertkov O."/>
            <person name="Saunders E."/>
            <person name="Detter J.C."/>
            <person name="Tapia R."/>
            <person name="Han C."/>
            <person name="Land M."/>
            <person name="Hauser L."/>
            <person name="Markowitz V."/>
            <person name="Cheng J.-F."/>
            <person name="Hugenholtz P."/>
            <person name="Woyke T."/>
            <person name="Wu D."/>
            <person name="Pukall R."/>
            <person name="Gehrich-Schroeter G."/>
            <person name="Schneider S."/>
            <person name="Klenk H.-P."/>
            <person name="Eisen J.A."/>
        </authorList>
    </citation>
    <scope>NUCLEOTIDE SEQUENCE [LARGE SCALE GENOMIC DNA]</scope>
    <source>
        <strain evidence="2">ATCC 700253 / DSM 10332 / NAL</strain>
    </source>
</reference>
<dbReference type="Gene3D" id="3.30.450.40">
    <property type="match status" value="1"/>
</dbReference>
<gene>
    <name evidence="1" type="ordered locus">Sulac_0544</name>
</gene>
<organism evidence="1 2">
    <name type="scientific">Sulfobacillus acidophilus (strain ATCC 700253 / DSM 10332 / NAL)</name>
    <dbReference type="NCBI Taxonomy" id="679936"/>
    <lineage>
        <taxon>Bacteria</taxon>
        <taxon>Bacillati</taxon>
        <taxon>Bacillota</taxon>
        <taxon>Clostridia</taxon>
        <taxon>Eubacteriales</taxon>
        <taxon>Clostridiales Family XVII. Incertae Sedis</taxon>
        <taxon>Sulfobacillus</taxon>
    </lineage>
</organism>
<dbReference type="HOGENOM" id="CLU_1371581_0_0_9"/>